<evidence type="ECO:0000256" key="1">
    <source>
        <dbReference type="ARBA" id="ARBA00001966"/>
    </source>
</evidence>
<dbReference type="SUPFAM" id="SSF102114">
    <property type="entry name" value="Radical SAM enzymes"/>
    <property type="match status" value="1"/>
</dbReference>
<dbReference type="Proteomes" id="UP000677457">
    <property type="component" value="Unassembled WGS sequence"/>
</dbReference>
<feature type="domain" description="B12-binding" evidence="6">
    <location>
        <begin position="163"/>
        <end position="301"/>
    </location>
</feature>
<dbReference type="EMBL" id="BOQM01000008">
    <property type="protein sequence ID" value="GIM83480.1"/>
    <property type="molecule type" value="Genomic_DNA"/>
</dbReference>
<evidence type="ECO:0000256" key="5">
    <source>
        <dbReference type="ARBA" id="ARBA00023014"/>
    </source>
</evidence>
<accession>A0ABQ4JR14</accession>
<dbReference type="SFLD" id="SFLDF00430">
    <property type="entry name" value="OxsB-like"/>
    <property type="match status" value="1"/>
</dbReference>
<evidence type="ECO:0000256" key="3">
    <source>
        <dbReference type="ARBA" id="ARBA00022723"/>
    </source>
</evidence>
<evidence type="ECO:0000256" key="4">
    <source>
        <dbReference type="ARBA" id="ARBA00023004"/>
    </source>
</evidence>
<dbReference type="CDD" id="cd02065">
    <property type="entry name" value="B12-binding_like"/>
    <property type="match status" value="1"/>
</dbReference>
<gene>
    <name evidence="7" type="ORF">Sar04_12440</name>
</gene>
<evidence type="ECO:0000256" key="2">
    <source>
        <dbReference type="ARBA" id="ARBA00022691"/>
    </source>
</evidence>
<dbReference type="InterPro" id="IPR007197">
    <property type="entry name" value="rSAM"/>
</dbReference>
<keyword evidence="3" id="KW-0479">Metal-binding</keyword>
<dbReference type="PROSITE" id="PS51332">
    <property type="entry name" value="B12_BINDING"/>
    <property type="match status" value="1"/>
</dbReference>
<sequence length="755" mass="83573">MTAARSATEAELIGGLGCALGADLPLQIIQSTGKDAPEMSNQTLKIQDATPHDRLSDIVERYTDGAVASNELRRLPLEQPHVIRRVLENLLPGRVVVTGTIERRLLLIEHGHREQWLAVDLSGEAHATRRWPGWAADHLMLEAPNSWQSSATIDEQGMQRLLRPRVLLTALYRPEIFPLPRFPLAISDLARAARSTLTGQVDLLDMQLGATLDDLIAAIDENPPDVLGVSATFGQHDLMLRLLDQVYSMAVAPLVLAGGSLTARNERLLLDRYPQLLVARGAGEPTIQDAISYWHGDISLPDIRGIGYSGNSRAQKGMLQVGRYRRTRTIANRAQTDNLPELDLLDATFTHRGVAQLETSRGCTNYCSFCPRGHKGTWSGARPDGMPAVLASMSKVFDRHPETSRTLYLVDEEFIGGDPDAVPRALAVADTVHRAGFRWESSCRVDQVVDPHRDRQWHLDRARMWHGLLQRGLRRMLFGVESGVTSILERFNKETTAEQNALAIRTLTALGVPTRFTYITFDPLMTRDELAESHAFQARTDLLLRPLPYLPVETIVDGVRDETFVAAHTTGRPLHTGISYMLVSMECLIGAAYTRRAEQAGLTRTIRPSMGRVDADYADWRIGSASHHAQLWIDRNFAFDYTLKSLEKILDGQARRQVRAARVVLKNAAATLLGRMLDLIDRHPLHTPAPEALNPALIDLLNRGLGEVHAAMTPTIATVLAVLPADRADILTTAHTHWTTPTGWDLINTADPCGT</sequence>
<dbReference type="SFLD" id="SFLDG01082">
    <property type="entry name" value="B12-binding_domain_containing"/>
    <property type="match status" value="1"/>
</dbReference>
<evidence type="ECO:0000313" key="7">
    <source>
        <dbReference type="EMBL" id="GIM83480.1"/>
    </source>
</evidence>
<name>A0ABQ4JR14_SALAC</name>
<dbReference type="SFLD" id="SFLDS00029">
    <property type="entry name" value="Radical_SAM"/>
    <property type="match status" value="1"/>
</dbReference>
<comment type="caution">
    <text evidence="7">The sequence shown here is derived from an EMBL/GenBank/DDBJ whole genome shotgun (WGS) entry which is preliminary data.</text>
</comment>
<evidence type="ECO:0000259" key="6">
    <source>
        <dbReference type="PROSITE" id="PS51332"/>
    </source>
</evidence>
<keyword evidence="2" id="KW-0949">S-adenosyl-L-methionine</keyword>
<organism evidence="7 8">
    <name type="scientific">Salinispora arenicola</name>
    <dbReference type="NCBI Taxonomy" id="168697"/>
    <lineage>
        <taxon>Bacteria</taxon>
        <taxon>Bacillati</taxon>
        <taxon>Actinomycetota</taxon>
        <taxon>Actinomycetes</taxon>
        <taxon>Micromonosporales</taxon>
        <taxon>Micromonosporaceae</taxon>
        <taxon>Salinispora</taxon>
    </lineage>
</organism>
<keyword evidence="8" id="KW-1185">Reference proteome</keyword>
<dbReference type="InterPro" id="IPR034532">
    <property type="entry name" value="OxsB-like"/>
</dbReference>
<protein>
    <recommendedName>
        <fullName evidence="6">B12-binding domain-containing protein</fullName>
    </recommendedName>
</protein>
<keyword evidence="5" id="KW-0411">Iron-sulfur</keyword>
<proteinExistence type="predicted"/>
<dbReference type="PANTHER" id="PTHR43409:SF7">
    <property type="entry name" value="BLL1977 PROTEIN"/>
    <property type="match status" value="1"/>
</dbReference>
<reference evidence="7 8" key="1">
    <citation type="submission" date="2021-03" db="EMBL/GenBank/DDBJ databases">
        <title>Whole genome shotgun sequence of Salinispora arenicola NBRC 105043.</title>
        <authorList>
            <person name="Komaki H."/>
            <person name="Tamura T."/>
        </authorList>
    </citation>
    <scope>NUCLEOTIDE SEQUENCE [LARGE SCALE GENOMIC DNA]</scope>
    <source>
        <strain evidence="7 8">NBRC 105043</strain>
    </source>
</reference>
<evidence type="ECO:0000313" key="8">
    <source>
        <dbReference type="Proteomes" id="UP000677457"/>
    </source>
</evidence>
<dbReference type="InterPro" id="IPR058240">
    <property type="entry name" value="rSAM_sf"/>
</dbReference>
<comment type="cofactor">
    <cofactor evidence="1">
        <name>[4Fe-4S] cluster</name>
        <dbReference type="ChEBI" id="CHEBI:49883"/>
    </cofactor>
</comment>
<dbReference type="InterPro" id="IPR006158">
    <property type="entry name" value="Cobalamin-bd"/>
</dbReference>
<keyword evidence="4" id="KW-0408">Iron</keyword>
<dbReference type="PANTHER" id="PTHR43409">
    <property type="entry name" value="ANAEROBIC MAGNESIUM-PROTOPORPHYRIN IX MONOMETHYL ESTER CYCLASE-RELATED"/>
    <property type="match status" value="1"/>
</dbReference>
<dbReference type="InterPro" id="IPR051198">
    <property type="entry name" value="BchE-like"/>
</dbReference>